<dbReference type="Proteomes" id="UP001480082">
    <property type="component" value="Unassembled WGS sequence"/>
</dbReference>
<evidence type="ECO:0000313" key="1">
    <source>
        <dbReference type="EMBL" id="MER9286213.1"/>
    </source>
</evidence>
<comment type="caution">
    <text evidence="1">The sequence shown here is derived from an EMBL/GenBank/DDBJ whole genome shotgun (WGS) entry which is preliminary data.</text>
</comment>
<reference evidence="1 2" key="1">
    <citation type="journal article" date="2024" name="Proc. Natl. Acad. Sci. U.S.A.">
        <title>The evolutionary genomics of adaptation to stress in wild rhizobium bacteria.</title>
        <authorList>
            <person name="Kehlet-Delgado H."/>
            <person name="Montoya A.P."/>
            <person name="Jensen K.T."/>
            <person name="Wendlandt C.E."/>
            <person name="Dexheimer C."/>
            <person name="Roberts M."/>
            <person name="Torres Martinez L."/>
            <person name="Friesen M.L."/>
            <person name="Griffitts J.S."/>
            <person name="Porter S.S."/>
        </authorList>
    </citation>
    <scope>NUCLEOTIDE SEQUENCE [LARGE SCALE GENOMIC DNA]</scope>
    <source>
        <strain evidence="1 2">M0468</strain>
    </source>
</reference>
<evidence type="ECO:0000313" key="2">
    <source>
        <dbReference type="Proteomes" id="UP001480082"/>
    </source>
</evidence>
<protein>
    <submittedName>
        <fullName evidence="1">CAP domain-containing protein</fullName>
    </submittedName>
</protein>
<proteinExistence type="predicted"/>
<organism evidence="1 2">
    <name type="scientific">Mesorhizobium australicum</name>
    <dbReference type="NCBI Taxonomy" id="536018"/>
    <lineage>
        <taxon>Bacteria</taxon>
        <taxon>Pseudomonadati</taxon>
        <taxon>Pseudomonadota</taxon>
        <taxon>Alphaproteobacteria</taxon>
        <taxon>Hyphomicrobiales</taxon>
        <taxon>Phyllobacteriaceae</taxon>
        <taxon>Mesorhizobium</taxon>
    </lineage>
</organism>
<sequence>MTTSKIDCDRIANLNRRTWLKTAGLKAAGLKAAGLAALLGLAACSTVSLPTGQGAGVSSSATGTLASLRATAGRGPLTPDAQLEQAALQQAGYMAKRENMSHTTGWGKDFASRMRDNGVHGAAAENIAAGRFDQQKLFDIWMHSQGHRRNILDPDFSRFGLAYVRDGRDPNLRYWSLVLGR</sequence>
<dbReference type="EMBL" id="JAMYRI010000011">
    <property type="protein sequence ID" value="MER9286213.1"/>
    <property type="molecule type" value="Genomic_DNA"/>
</dbReference>
<accession>A0ACC6T2R3</accession>
<gene>
    <name evidence="1" type="ORF">NKI81_19980</name>
</gene>
<keyword evidence="2" id="KW-1185">Reference proteome</keyword>
<name>A0ACC6T2R3_9HYPH</name>